<feature type="region of interest" description="Disordered" evidence="1">
    <location>
        <begin position="314"/>
        <end position="333"/>
    </location>
</feature>
<dbReference type="AlphaFoldDB" id="A0A4R6J5W7"/>
<feature type="compositionally biased region" description="Basic and acidic residues" evidence="1">
    <location>
        <begin position="321"/>
        <end position="333"/>
    </location>
</feature>
<organism evidence="3 4">
    <name type="scientific">Kribbella caucasensis</name>
    <dbReference type="NCBI Taxonomy" id="2512215"/>
    <lineage>
        <taxon>Bacteria</taxon>
        <taxon>Bacillati</taxon>
        <taxon>Actinomycetota</taxon>
        <taxon>Actinomycetes</taxon>
        <taxon>Propionibacteriales</taxon>
        <taxon>Kribbellaceae</taxon>
        <taxon>Kribbella</taxon>
    </lineage>
</organism>
<dbReference type="Proteomes" id="UP000295388">
    <property type="component" value="Unassembled WGS sequence"/>
</dbReference>
<dbReference type="InterPro" id="IPR009492">
    <property type="entry name" value="TniQ"/>
</dbReference>
<dbReference type="Pfam" id="PF06527">
    <property type="entry name" value="TniQ"/>
    <property type="match status" value="1"/>
</dbReference>
<reference evidence="3 4" key="1">
    <citation type="submission" date="2019-03" db="EMBL/GenBank/DDBJ databases">
        <title>Genomic Encyclopedia of Type Strains, Phase III (KMG-III): the genomes of soil and plant-associated and newly described type strains.</title>
        <authorList>
            <person name="Whitman W."/>
        </authorList>
    </citation>
    <scope>NUCLEOTIDE SEQUENCE [LARGE SCALE GENOMIC DNA]</scope>
    <source>
        <strain evidence="3 4">VKM Ac-2527</strain>
    </source>
</reference>
<dbReference type="EMBL" id="SNWQ01000039">
    <property type="protein sequence ID" value="TDO30241.1"/>
    <property type="molecule type" value="Genomic_DNA"/>
</dbReference>
<gene>
    <name evidence="3" type="ORF">EV643_13940</name>
</gene>
<sequence length="401" mass="44177">MSTHRHGGKRWPLHPRPEPGEALSSWLERTARLYGMSVAVLLRHNLGSASALLGDAEAASLDWDPPTAVLTALGERTGVPPGELRRMTMAGWVPWLTDTLDAGDHRQAVFDTYVRQDSVLLAPGEAGCNTAQRFRTWRGPWLPAHPLRRVCPECAKDPQRGTALMWRLPIMTGCATHACRLEPERDVNLAAHGLAPLIPASVDPLVVELDRRTHEGVTTGMVTLPGRAVHVGVWFRLLRTLLDEVSMSLSRVGVRSRLTLERVWQATGRPVRAGLTVWRPYEQLDWPLQEAMLHAAAVALRLAADRRIAPRGTLGSALAEPPHERVYDGDDPRPRMAVPDLTTAVDAWLATARTGPEPAGHLLRLLTAFDPSPANFAKQLHFLISQAGIPAEFLRPERLSQ</sequence>
<keyword evidence="4" id="KW-1185">Reference proteome</keyword>
<evidence type="ECO:0000259" key="2">
    <source>
        <dbReference type="Pfam" id="PF06527"/>
    </source>
</evidence>
<evidence type="ECO:0000313" key="4">
    <source>
        <dbReference type="Proteomes" id="UP000295388"/>
    </source>
</evidence>
<name>A0A4R6J5W7_9ACTN</name>
<comment type="caution">
    <text evidence="3">The sequence shown here is derived from an EMBL/GenBank/DDBJ whole genome shotgun (WGS) entry which is preliminary data.</text>
</comment>
<dbReference type="RefSeq" id="WP_202870021.1">
    <property type="nucleotide sequence ID" value="NZ_SNWQ01000039.1"/>
</dbReference>
<evidence type="ECO:0000313" key="3">
    <source>
        <dbReference type="EMBL" id="TDO30241.1"/>
    </source>
</evidence>
<proteinExistence type="predicted"/>
<protein>
    <submittedName>
        <fullName evidence="3">TniQ protein</fullName>
    </submittedName>
</protein>
<feature type="domain" description="TniQ" evidence="2">
    <location>
        <begin position="12"/>
        <end position="181"/>
    </location>
</feature>
<evidence type="ECO:0000256" key="1">
    <source>
        <dbReference type="SAM" id="MobiDB-lite"/>
    </source>
</evidence>
<accession>A0A4R6J5W7</accession>